<organism evidence="2 3">
    <name type="scientific">Ligilactobacillus aviarius</name>
    <dbReference type="NCBI Taxonomy" id="1606"/>
    <lineage>
        <taxon>Bacteria</taxon>
        <taxon>Bacillati</taxon>
        <taxon>Bacillota</taxon>
        <taxon>Bacilli</taxon>
        <taxon>Lactobacillales</taxon>
        <taxon>Lactobacillaceae</taxon>
        <taxon>Ligilactobacillus</taxon>
    </lineage>
</organism>
<sequence>MRKREKKSSRKVSDSSKNTRLLQLLSFALPILILLGYFAYRKMFPFGNSSILTVDLGQQYVDFYSFYRNTLLHHFSQFFYSFQNAIGGSMWGTWAYYLFSPFNLVLLFTPGKWITFGILLITVLKVGCSGWAFSKLLLKEKWQKGFLVPAFSIAYALNGFVVANILNIMWLDALVFLPLMIIGIENLIERKSMWVYPVFLAIILVTNYYMGYMICIFAVLYFAWTYVRNSEKIQAKWKTIGSFIGRSLLGAGMAAVVLLPTFFNIMQTKAQYNTKSFQWKFDYSPWKILPKFLVGGFNFDQMPKGTPNIFVGTLVLIGFICYFTCKEIKLKEKIATIVVSAFFVVSLCYQPLDLFWHAMQFPVWYPYRFSYIVCFWMILIAARGLLKITRLSRLQLMLSVIVLGVIVEYSFYNIKKFGFLKSTNIVISSVIIIGFLVLFSVPMKKWFKLSLLALTTVEMGANVALSLNPIDYVKQSDFAGFISNLNTALDGIRPGKNEFYRIGKTFERSKDDPMQCNFYGTDEFNSMMDPKTSNFMNEIGDSSGDNYTGYSNGTLFSDSFLGIKYMLNQTSDTNVLSPYSTRLDLSNDNLVNGTNTINIYKNPYVLPIGFAASPDILNVKLQSAQPIQNQNMIAAGLAGNKKLKLFKSYKDLSVVYSNLKDEGNNTYTKVNGNQDATIQMPFTPKTNDPYYLTIGPAFANNGNLNCSFTIGDQQLTQTGDFNSPMILNITGGGQKDQKQTLTMTLTNNSLQLDSFGLYHLDMSKYKSLMNDLNEHPLKLDHFSNTKISGTIDVPKHELIMTTIPAQTGWHVKVDGKTVKPKKALDEFLAVPVSAGKHQVTFTYRTPYLFLGAIVSVVSIGILVVLKKKEDSTVRQSEPETTK</sequence>
<feature type="transmembrane region" description="Helical" evidence="1">
    <location>
        <begin position="170"/>
        <end position="188"/>
    </location>
</feature>
<feature type="transmembrane region" description="Helical" evidence="1">
    <location>
        <begin position="334"/>
        <end position="352"/>
    </location>
</feature>
<dbReference type="Pfam" id="PF09586">
    <property type="entry name" value="YfhO"/>
    <property type="match status" value="1"/>
</dbReference>
<keyword evidence="1" id="KW-1133">Transmembrane helix</keyword>
<dbReference type="PANTHER" id="PTHR38454:SF1">
    <property type="entry name" value="INTEGRAL MEMBRANE PROTEIN"/>
    <property type="match status" value="1"/>
</dbReference>
<reference evidence="2 3" key="1">
    <citation type="submission" date="2019-07" db="EMBL/GenBank/DDBJ databases">
        <title>Whole genome shotgun sequence of Lactobacillus aviarius subsp. aviarius NBRC 102162.</title>
        <authorList>
            <person name="Hosoyama A."/>
            <person name="Uohara A."/>
            <person name="Ohji S."/>
            <person name="Ichikawa N."/>
        </authorList>
    </citation>
    <scope>NUCLEOTIDE SEQUENCE [LARGE SCALE GENOMIC DNA]</scope>
    <source>
        <strain evidence="2 3">NBRC 102162</strain>
    </source>
</reference>
<dbReference type="RefSeq" id="WP_162257608.1">
    <property type="nucleotide sequence ID" value="NZ_BAAACL010000005.1"/>
</dbReference>
<dbReference type="InterPro" id="IPR018580">
    <property type="entry name" value="Uncharacterised_YfhO"/>
</dbReference>
<feature type="transmembrane region" description="Helical" evidence="1">
    <location>
        <begin position="364"/>
        <end position="382"/>
    </location>
</feature>
<dbReference type="Proteomes" id="UP000321722">
    <property type="component" value="Unassembled WGS sequence"/>
</dbReference>
<dbReference type="GeneID" id="29934540"/>
<feature type="transmembrane region" description="Helical" evidence="1">
    <location>
        <begin position="145"/>
        <end position="163"/>
    </location>
</feature>
<feature type="transmembrane region" description="Helical" evidence="1">
    <location>
        <begin position="248"/>
        <end position="266"/>
    </location>
</feature>
<keyword evidence="1" id="KW-0812">Transmembrane</keyword>
<feature type="transmembrane region" description="Helical" evidence="1">
    <location>
        <begin position="418"/>
        <end position="439"/>
    </location>
</feature>
<evidence type="ECO:0000313" key="3">
    <source>
        <dbReference type="Proteomes" id="UP000321722"/>
    </source>
</evidence>
<feature type="transmembrane region" description="Helical" evidence="1">
    <location>
        <begin position="194"/>
        <end position="227"/>
    </location>
</feature>
<accession>A0A510WSB5</accession>
<feature type="transmembrane region" description="Helical" evidence="1">
    <location>
        <begin position="111"/>
        <end position="133"/>
    </location>
</feature>
<dbReference type="EMBL" id="BJUI01000012">
    <property type="protein sequence ID" value="GEK42112.1"/>
    <property type="molecule type" value="Genomic_DNA"/>
</dbReference>
<dbReference type="PANTHER" id="PTHR38454">
    <property type="entry name" value="INTEGRAL MEMBRANE PROTEIN-RELATED"/>
    <property type="match status" value="1"/>
</dbReference>
<keyword evidence="1" id="KW-0472">Membrane</keyword>
<keyword evidence="3" id="KW-1185">Reference proteome</keyword>
<feature type="transmembrane region" description="Helical" evidence="1">
    <location>
        <begin position="847"/>
        <end position="865"/>
    </location>
</feature>
<dbReference type="AlphaFoldDB" id="A0A510WSB5"/>
<proteinExistence type="predicted"/>
<gene>
    <name evidence="2" type="ORF">LAV01_09440</name>
</gene>
<feature type="transmembrane region" description="Helical" evidence="1">
    <location>
        <begin position="78"/>
        <end position="99"/>
    </location>
</feature>
<name>A0A510WSB5_9LACO</name>
<protein>
    <submittedName>
        <fullName evidence="2">Membrane protein</fullName>
    </submittedName>
</protein>
<feature type="transmembrane region" description="Helical" evidence="1">
    <location>
        <begin position="21"/>
        <end position="40"/>
    </location>
</feature>
<evidence type="ECO:0000256" key="1">
    <source>
        <dbReference type="SAM" id="Phobius"/>
    </source>
</evidence>
<evidence type="ECO:0000313" key="2">
    <source>
        <dbReference type="EMBL" id="GEK42112.1"/>
    </source>
</evidence>
<feature type="transmembrane region" description="Helical" evidence="1">
    <location>
        <begin position="307"/>
        <end position="325"/>
    </location>
</feature>
<comment type="caution">
    <text evidence="2">The sequence shown here is derived from an EMBL/GenBank/DDBJ whole genome shotgun (WGS) entry which is preliminary data.</text>
</comment>